<evidence type="ECO:0000256" key="1">
    <source>
        <dbReference type="SAM" id="Phobius"/>
    </source>
</evidence>
<dbReference type="Proteomes" id="UP000050417">
    <property type="component" value="Unassembled WGS sequence"/>
</dbReference>
<proteinExistence type="predicted"/>
<comment type="caution">
    <text evidence="2">The sequence shown here is derived from an EMBL/GenBank/DDBJ whole genome shotgun (WGS) entry which is preliminary data.</text>
</comment>
<keyword evidence="1" id="KW-0472">Membrane</keyword>
<keyword evidence="1" id="KW-1133">Transmembrane helix</keyword>
<keyword evidence="3" id="KW-1185">Reference proteome</keyword>
<accession>A0A0P6WY06</accession>
<dbReference type="OrthoDB" id="164684at2"/>
<dbReference type="AlphaFoldDB" id="A0A0P6WY06"/>
<feature type="transmembrane region" description="Helical" evidence="1">
    <location>
        <begin position="97"/>
        <end position="115"/>
    </location>
</feature>
<name>A0A0P6WY06_9CHLR</name>
<gene>
    <name evidence="2" type="ORF">ADN00_14600</name>
</gene>
<dbReference type="EMBL" id="LGCL01000035">
    <property type="protein sequence ID" value="KPL73568.1"/>
    <property type="molecule type" value="Genomic_DNA"/>
</dbReference>
<organism evidence="2 3">
    <name type="scientific">Ornatilinea apprima</name>
    <dbReference type="NCBI Taxonomy" id="1134406"/>
    <lineage>
        <taxon>Bacteria</taxon>
        <taxon>Bacillati</taxon>
        <taxon>Chloroflexota</taxon>
        <taxon>Anaerolineae</taxon>
        <taxon>Anaerolineales</taxon>
        <taxon>Anaerolineaceae</taxon>
        <taxon>Ornatilinea</taxon>
    </lineage>
</organism>
<protein>
    <submittedName>
        <fullName evidence="2">Uncharacterized protein</fullName>
    </submittedName>
</protein>
<dbReference type="STRING" id="1134406.ADN00_14600"/>
<dbReference type="RefSeq" id="WP_075063768.1">
    <property type="nucleotide sequence ID" value="NZ_LGCL01000035.1"/>
</dbReference>
<evidence type="ECO:0000313" key="3">
    <source>
        <dbReference type="Proteomes" id="UP000050417"/>
    </source>
</evidence>
<feature type="transmembrane region" description="Helical" evidence="1">
    <location>
        <begin position="28"/>
        <end position="46"/>
    </location>
</feature>
<evidence type="ECO:0000313" key="2">
    <source>
        <dbReference type="EMBL" id="KPL73568.1"/>
    </source>
</evidence>
<keyword evidence="1" id="KW-0812">Transmembrane</keyword>
<sequence length="163" mass="17118">MSTADLLNRDNGEETEPISGVTYSRSRVRLGLSTTLAGLLIFLLGARPGIFGLDRSPVIGFVQIAVFLVGMAIICVGGYMSLMALWKGRTPSIAADIGLRLVSTGYVVAVFAGMADVFGFGSHPLPEVPYFGPLQARGVVIGEIIIGIGFLLLLPPGPKVKEG</sequence>
<feature type="transmembrane region" description="Helical" evidence="1">
    <location>
        <begin position="58"/>
        <end position="85"/>
    </location>
</feature>
<feature type="transmembrane region" description="Helical" evidence="1">
    <location>
        <begin position="135"/>
        <end position="154"/>
    </location>
</feature>
<reference evidence="2 3" key="1">
    <citation type="submission" date="2015-07" db="EMBL/GenBank/DDBJ databases">
        <title>Genome sequence of Ornatilinea apprima DSM 23815.</title>
        <authorList>
            <person name="Hemp J."/>
            <person name="Ward L.M."/>
            <person name="Pace L.A."/>
            <person name="Fischer W.W."/>
        </authorList>
    </citation>
    <scope>NUCLEOTIDE SEQUENCE [LARGE SCALE GENOMIC DNA]</scope>
    <source>
        <strain evidence="2 3">P3M-1</strain>
    </source>
</reference>